<gene>
    <name evidence="2" type="ORF">C8A00DRAFT_35890</name>
</gene>
<accession>A0AAN6VJS6</accession>
<sequence length="239" mass="25570">MRSPMPLPSPSIQSDGWDVVKEFGTSSHTRSRSPQRNDDNMSSSQVANALAESGIDGDSGNNNNNDNNIMPYPTNTHIPPSNGESASTETAGTNDTLMDLNSNNTLLHGPMPTPYTYPDTTSPELTQYNVARHQREQDQRYTGSIPGWVDGAGMGDRLMIDPSTYCQASMLSSMYSGAGGRSMEGRSGSSVATAGEQDWQMVPRPTSADEGVFGFGAWTDDDPAMASMMKRMYGGGGSC</sequence>
<name>A0AAN6VJS6_9PEZI</name>
<comment type="caution">
    <text evidence="2">The sequence shown here is derived from an EMBL/GenBank/DDBJ whole genome shotgun (WGS) entry which is preliminary data.</text>
</comment>
<evidence type="ECO:0000313" key="3">
    <source>
        <dbReference type="Proteomes" id="UP001302745"/>
    </source>
</evidence>
<reference evidence="2" key="1">
    <citation type="journal article" date="2023" name="Mol. Phylogenet. Evol.">
        <title>Genome-scale phylogeny and comparative genomics of the fungal order Sordariales.</title>
        <authorList>
            <person name="Hensen N."/>
            <person name="Bonometti L."/>
            <person name="Westerberg I."/>
            <person name="Brannstrom I.O."/>
            <person name="Guillou S."/>
            <person name="Cros-Aarteil S."/>
            <person name="Calhoun S."/>
            <person name="Haridas S."/>
            <person name="Kuo A."/>
            <person name="Mondo S."/>
            <person name="Pangilinan J."/>
            <person name="Riley R."/>
            <person name="LaButti K."/>
            <person name="Andreopoulos B."/>
            <person name="Lipzen A."/>
            <person name="Chen C."/>
            <person name="Yan M."/>
            <person name="Daum C."/>
            <person name="Ng V."/>
            <person name="Clum A."/>
            <person name="Steindorff A."/>
            <person name="Ohm R.A."/>
            <person name="Martin F."/>
            <person name="Silar P."/>
            <person name="Natvig D.O."/>
            <person name="Lalanne C."/>
            <person name="Gautier V."/>
            <person name="Ament-Velasquez S.L."/>
            <person name="Kruys A."/>
            <person name="Hutchinson M.I."/>
            <person name="Powell A.J."/>
            <person name="Barry K."/>
            <person name="Miller A.N."/>
            <person name="Grigoriev I.V."/>
            <person name="Debuchy R."/>
            <person name="Gladieux P."/>
            <person name="Hiltunen Thoren M."/>
            <person name="Johannesson H."/>
        </authorList>
    </citation>
    <scope>NUCLEOTIDE SEQUENCE</scope>
    <source>
        <strain evidence="2">CBS 538.74</strain>
    </source>
</reference>
<keyword evidence="3" id="KW-1185">Reference proteome</keyword>
<feature type="compositionally biased region" description="Polar residues" evidence="1">
    <location>
        <begin position="73"/>
        <end position="91"/>
    </location>
</feature>
<reference evidence="2" key="2">
    <citation type="submission" date="2023-05" db="EMBL/GenBank/DDBJ databases">
        <authorList>
            <consortium name="Lawrence Berkeley National Laboratory"/>
            <person name="Steindorff A."/>
            <person name="Hensen N."/>
            <person name="Bonometti L."/>
            <person name="Westerberg I."/>
            <person name="Brannstrom I.O."/>
            <person name="Guillou S."/>
            <person name="Cros-Aarteil S."/>
            <person name="Calhoun S."/>
            <person name="Haridas S."/>
            <person name="Kuo A."/>
            <person name="Mondo S."/>
            <person name="Pangilinan J."/>
            <person name="Riley R."/>
            <person name="Labutti K."/>
            <person name="Andreopoulos B."/>
            <person name="Lipzen A."/>
            <person name="Chen C."/>
            <person name="Yanf M."/>
            <person name="Daum C."/>
            <person name="Ng V."/>
            <person name="Clum A."/>
            <person name="Ohm R."/>
            <person name="Martin F."/>
            <person name="Silar P."/>
            <person name="Natvig D."/>
            <person name="Lalanne C."/>
            <person name="Gautier V."/>
            <person name="Ament-Velasquez S.L."/>
            <person name="Kruys A."/>
            <person name="Hutchinson M.I."/>
            <person name="Powell A.J."/>
            <person name="Barry K."/>
            <person name="Miller A.N."/>
            <person name="Grigoriev I.V."/>
            <person name="Debuchy R."/>
            <person name="Gladieux P."/>
            <person name="Thoren M.H."/>
            <person name="Johannesson H."/>
        </authorList>
    </citation>
    <scope>NUCLEOTIDE SEQUENCE</scope>
    <source>
        <strain evidence="2">CBS 538.74</strain>
    </source>
</reference>
<dbReference type="AlphaFoldDB" id="A0AAN6VJS6"/>
<evidence type="ECO:0000256" key="1">
    <source>
        <dbReference type="SAM" id="MobiDB-lite"/>
    </source>
</evidence>
<dbReference type="EMBL" id="MU857014">
    <property type="protein sequence ID" value="KAK4151486.1"/>
    <property type="molecule type" value="Genomic_DNA"/>
</dbReference>
<organism evidence="2 3">
    <name type="scientific">Chaetomidium leptoderma</name>
    <dbReference type="NCBI Taxonomy" id="669021"/>
    <lineage>
        <taxon>Eukaryota</taxon>
        <taxon>Fungi</taxon>
        <taxon>Dikarya</taxon>
        <taxon>Ascomycota</taxon>
        <taxon>Pezizomycotina</taxon>
        <taxon>Sordariomycetes</taxon>
        <taxon>Sordariomycetidae</taxon>
        <taxon>Sordariales</taxon>
        <taxon>Chaetomiaceae</taxon>
        <taxon>Chaetomidium</taxon>
    </lineage>
</organism>
<feature type="compositionally biased region" description="Low complexity" evidence="1">
    <location>
        <begin position="53"/>
        <end position="69"/>
    </location>
</feature>
<feature type="compositionally biased region" description="Polar residues" evidence="1">
    <location>
        <begin position="24"/>
        <end position="47"/>
    </location>
</feature>
<feature type="region of interest" description="Disordered" evidence="1">
    <location>
        <begin position="177"/>
        <end position="202"/>
    </location>
</feature>
<proteinExistence type="predicted"/>
<evidence type="ECO:0000313" key="2">
    <source>
        <dbReference type="EMBL" id="KAK4151486.1"/>
    </source>
</evidence>
<protein>
    <submittedName>
        <fullName evidence="2">Uncharacterized protein</fullName>
    </submittedName>
</protein>
<feature type="region of interest" description="Disordered" evidence="1">
    <location>
        <begin position="1"/>
        <end position="91"/>
    </location>
</feature>
<dbReference type="Proteomes" id="UP001302745">
    <property type="component" value="Unassembled WGS sequence"/>
</dbReference>